<feature type="transmembrane region" description="Helical" evidence="1">
    <location>
        <begin position="29"/>
        <end position="50"/>
    </location>
</feature>
<proteinExistence type="predicted"/>
<dbReference type="EMBL" id="JBITYT010000014">
    <property type="protein sequence ID" value="MFI9123111.1"/>
    <property type="molecule type" value="Genomic_DNA"/>
</dbReference>
<evidence type="ECO:0000313" key="3">
    <source>
        <dbReference type="Proteomes" id="UP001614391"/>
    </source>
</evidence>
<reference evidence="2 3" key="1">
    <citation type="submission" date="2024-10" db="EMBL/GenBank/DDBJ databases">
        <title>The Natural Products Discovery Center: Release of the First 8490 Sequenced Strains for Exploring Actinobacteria Biosynthetic Diversity.</title>
        <authorList>
            <person name="Kalkreuter E."/>
            <person name="Kautsar S.A."/>
            <person name="Yang D."/>
            <person name="Bader C.D."/>
            <person name="Teijaro C.N."/>
            <person name="Fluegel L."/>
            <person name="Davis C.M."/>
            <person name="Simpson J.R."/>
            <person name="Lauterbach L."/>
            <person name="Steele A.D."/>
            <person name="Gui C."/>
            <person name="Meng S."/>
            <person name="Li G."/>
            <person name="Viehrig K."/>
            <person name="Ye F."/>
            <person name="Su P."/>
            <person name="Kiefer A.F."/>
            <person name="Nichols A."/>
            <person name="Cepeda A.J."/>
            <person name="Yan W."/>
            <person name="Fan B."/>
            <person name="Jiang Y."/>
            <person name="Adhikari A."/>
            <person name="Zheng C.-J."/>
            <person name="Schuster L."/>
            <person name="Cowan T.M."/>
            <person name="Smanski M.J."/>
            <person name="Chevrette M.G."/>
            <person name="De Carvalho L.P.S."/>
            <person name="Shen B."/>
        </authorList>
    </citation>
    <scope>NUCLEOTIDE SEQUENCE [LARGE SCALE GENOMIC DNA]</scope>
    <source>
        <strain evidence="2 3">NPDC053346</strain>
    </source>
</reference>
<comment type="caution">
    <text evidence="2">The sequence shown here is derived from an EMBL/GenBank/DDBJ whole genome shotgun (WGS) entry which is preliminary data.</text>
</comment>
<organism evidence="2 3">
    <name type="scientific">Streptomyces bikiniensis</name>
    <dbReference type="NCBI Taxonomy" id="1896"/>
    <lineage>
        <taxon>Bacteria</taxon>
        <taxon>Bacillati</taxon>
        <taxon>Actinomycetota</taxon>
        <taxon>Actinomycetes</taxon>
        <taxon>Kitasatosporales</taxon>
        <taxon>Streptomycetaceae</taxon>
        <taxon>Streptomyces</taxon>
    </lineage>
</organism>
<dbReference type="RefSeq" id="WP_399619965.1">
    <property type="nucleotide sequence ID" value="NZ_JBITYT010000014.1"/>
</dbReference>
<sequence length="67" mass="6882">MFTSAGPLAAVWGALLSLPDEGVVALNRVAVNASVTTLAVGGSGAGLLAFNEHAHFAGDRRRTVTYR</sequence>
<gene>
    <name evidence="2" type="ORF">ACIGW0_27580</name>
</gene>
<keyword evidence="1" id="KW-1133">Transmembrane helix</keyword>
<keyword evidence="1" id="KW-0472">Membrane</keyword>
<evidence type="ECO:0000313" key="2">
    <source>
        <dbReference type="EMBL" id="MFI9123111.1"/>
    </source>
</evidence>
<evidence type="ECO:0000256" key="1">
    <source>
        <dbReference type="SAM" id="Phobius"/>
    </source>
</evidence>
<dbReference type="Proteomes" id="UP001614391">
    <property type="component" value="Unassembled WGS sequence"/>
</dbReference>
<accession>A0ABW8D1Y1</accession>
<keyword evidence="1" id="KW-0812">Transmembrane</keyword>
<protein>
    <submittedName>
        <fullName evidence="2">Uncharacterized protein</fullName>
    </submittedName>
</protein>
<name>A0ABW8D1Y1_STRBI</name>
<keyword evidence="3" id="KW-1185">Reference proteome</keyword>